<name>A0A0G0HRU5_9BACT</name>
<organism evidence="1 2">
    <name type="scientific">Candidatus Woesebacteria bacterium GW2011_GWA1_37_8</name>
    <dbReference type="NCBI Taxonomy" id="1618546"/>
    <lineage>
        <taxon>Bacteria</taxon>
        <taxon>Candidatus Woeseibacteriota</taxon>
    </lineage>
</organism>
<evidence type="ECO:0000313" key="2">
    <source>
        <dbReference type="Proteomes" id="UP000034603"/>
    </source>
</evidence>
<proteinExistence type="predicted"/>
<comment type="caution">
    <text evidence="1">The sequence shown here is derived from an EMBL/GenBank/DDBJ whole genome shotgun (WGS) entry which is preliminary data.</text>
</comment>
<sequence>MADKRDIEFNDCLIECAKGQIIQNNASSEEAEKLCRNECIPITRYDR</sequence>
<dbReference type="EMBL" id="LBTR01000019">
    <property type="protein sequence ID" value="KKQ44977.1"/>
    <property type="molecule type" value="Genomic_DNA"/>
</dbReference>
<gene>
    <name evidence="1" type="ORF">US62_C0019G0009</name>
</gene>
<accession>A0A0G0HRU5</accession>
<dbReference type="Proteomes" id="UP000034603">
    <property type="component" value="Unassembled WGS sequence"/>
</dbReference>
<dbReference type="AlphaFoldDB" id="A0A0G0HRU5"/>
<evidence type="ECO:0000313" key="1">
    <source>
        <dbReference type="EMBL" id="KKQ44977.1"/>
    </source>
</evidence>
<reference evidence="1 2" key="1">
    <citation type="journal article" date="2015" name="Nature">
        <title>rRNA introns, odd ribosomes, and small enigmatic genomes across a large radiation of phyla.</title>
        <authorList>
            <person name="Brown C.T."/>
            <person name="Hug L.A."/>
            <person name="Thomas B.C."/>
            <person name="Sharon I."/>
            <person name="Castelle C.J."/>
            <person name="Singh A."/>
            <person name="Wilkins M.J."/>
            <person name="Williams K.H."/>
            <person name="Banfield J.F."/>
        </authorList>
    </citation>
    <scope>NUCLEOTIDE SEQUENCE [LARGE SCALE GENOMIC DNA]</scope>
</reference>
<protein>
    <submittedName>
        <fullName evidence="1">Uncharacterized protein</fullName>
    </submittedName>
</protein>